<dbReference type="AlphaFoldDB" id="A0A2P8G2P8"/>
<sequence length="47" mass="5679">MAKKMQKRIFFLNGETGLRSNSNYFFRDLRIRKVCCLEFSILELTLF</sequence>
<name>A0A2P8G2P8_9BACT</name>
<accession>A0A2P8G2P8</accession>
<protein>
    <submittedName>
        <fullName evidence="1">Uncharacterized protein</fullName>
    </submittedName>
</protein>
<dbReference type="Proteomes" id="UP000240978">
    <property type="component" value="Unassembled WGS sequence"/>
</dbReference>
<evidence type="ECO:0000313" key="1">
    <source>
        <dbReference type="EMBL" id="PSL28227.1"/>
    </source>
</evidence>
<reference evidence="1 2" key="1">
    <citation type="submission" date="2018-03" db="EMBL/GenBank/DDBJ databases">
        <title>Genomic Encyclopedia of Archaeal and Bacterial Type Strains, Phase II (KMG-II): from individual species to whole genera.</title>
        <authorList>
            <person name="Goeker M."/>
        </authorList>
    </citation>
    <scope>NUCLEOTIDE SEQUENCE [LARGE SCALE GENOMIC DNA]</scope>
    <source>
        <strain evidence="1 2">DSM 18107</strain>
    </source>
</reference>
<organism evidence="1 2">
    <name type="scientific">Chitinophaga ginsengisoli</name>
    <dbReference type="NCBI Taxonomy" id="363837"/>
    <lineage>
        <taxon>Bacteria</taxon>
        <taxon>Pseudomonadati</taxon>
        <taxon>Bacteroidota</taxon>
        <taxon>Chitinophagia</taxon>
        <taxon>Chitinophagales</taxon>
        <taxon>Chitinophagaceae</taxon>
        <taxon>Chitinophaga</taxon>
    </lineage>
</organism>
<keyword evidence="2" id="KW-1185">Reference proteome</keyword>
<proteinExistence type="predicted"/>
<comment type="caution">
    <text evidence="1">The sequence shown here is derived from an EMBL/GenBank/DDBJ whole genome shotgun (WGS) entry which is preliminary data.</text>
</comment>
<dbReference type="EMBL" id="PYGK01000008">
    <property type="protein sequence ID" value="PSL28227.1"/>
    <property type="molecule type" value="Genomic_DNA"/>
</dbReference>
<gene>
    <name evidence="1" type="ORF">CLV42_108146</name>
</gene>
<evidence type="ECO:0000313" key="2">
    <source>
        <dbReference type="Proteomes" id="UP000240978"/>
    </source>
</evidence>